<feature type="region of interest" description="Disordered" evidence="1">
    <location>
        <begin position="191"/>
        <end position="256"/>
    </location>
</feature>
<name>A0AAE1HWQ6_9NEOP</name>
<dbReference type="EMBL" id="JAHWGI010001356">
    <property type="protein sequence ID" value="KAK3928873.1"/>
    <property type="molecule type" value="Genomic_DNA"/>
</dbReference>
<dbReference type="Proteomes" id="UP001219518">
    <property type="component" value="Unassembled WGS sequence"/>
</dbReference>
<accession>A0AAE1HWQ6</accession>
<dbReference type="AlphaFoldDB" id="A0AAE1HWQ6"/>
<reference evidence="2" key="1">
    <citation type="submission" date="2021-07" db="EMBL/GenBank/DDBJ databases">
        <authorList>
            <person name="Catto M.A."/>
            <person name="Jacobson A."/>
            <person name="Kennedy G."/>
            <person name="Labadie P."/>
            <person name="Hunt B.G."/>
            <person name="Srinivasan R."/>
        </authorList>
    </citation>
    <scope>NUCLEOTIDE SEQUENCE</scope>
    <source>
        <strain evidence="2">PL_HMW_Pooled</strain>
        <tissue evidence="2">Head</tissue>
    </source>
</reference>
<feature type="compositionally biased region" description="Acidic residues" evidence="1">
    <location>
        <begin position="208"/>
        <end position="236"/>
    </location>
</feature>
<organism evidence="2 3">
    <name type="scientific">Frankliniella fusca</name>
    <dbReference type="NCBI Taxonomy" id="407009"/>
    <lineage>
        <taxon>Eukaryota</taxon>
        <taxon>Metazoa</taxon>
        <taxon>Ecdysozoa</taxon>
        <taxon>Arthropoda</taxon>
        <taxon>Hexapoda</taxon>
        <taxon>Insecta</taxon>
        <taxon>Pterygota</taxon>
        <taxon>Neoptera</taxon>
        <taxon>Paraneoptera</taxon>
        <taxon>Thysanoptera</taxon>
        <taxon>Terebrantia</taxon>
        <taxon>Thripoidea</taxon>
        <taxon>Thripidae</taxon>
        <taxon>Frankliniella</taxon>
    </lineage>
</organism>
<sequence>MEPNRMKIWRSRKRKVEDLIETCSCLYHQAAENEDDDDSCGCVYHTQPDCDIESETGSVCECDIHMQAAEVSDHSEMSSSPTHTAFPLGGIDFTLGTSAADRINGINHYGTMESSISPHPAQSYSSDSEEDFVPNFRSESSCADSDDEKFEESSTTKAFLRPGPDIGSNNSDSDITVYDDEEPLTQRIFLEHGPESEEDSDSSVNSGNDDEQENEEIPEDPSDDPGDSEYSDENQSDNDNNSSDSDPDADLPPGTRILTFENDLLNTPLEMEAQHTTREALAMVLSLADKNNLNYEMIIKILIIIHTILGNSALPVTKKQLWSVLNRHAAGVRKHAYCSRCFRALGFLNLLPNPVVCVCGWTKSKGKVKYFITLNIRAQLERLLTLPGMWEKLQYPQDRVKENPDAIEDILDGEAYIRLRAAENGPGPSDFTYNFNLDGFKISDSSKTEAWPIFLKINELRPNLRQKHVVLAGLWVDRDYVHFNLFMKTFVKQANKLSTTGVTHQRDGEEVVSRFFPCCCVADSKGRAGIMRMSTHNGNFGCTFCEHVGVKLEGSMKYPTPGTVVNRIRQHRGQEYMEEIVIPPAELRTDQSIRNLMALERRTRGVIGPAQVMLLNHFDLGIGCSTDDLHPIYKGVTEFHTELLLDGVPEVYFVGINERAVINQRLQGILTPTHISRKPRAIDLRHMWKASEWRNWLLFYAIPCLRGIIPDRYVRHFGLLSKAVFLLSRDLITEESLQEADRTLNEYVNGFQALYGPSNMRFSVHMLTHLVQCVRNWGPLWAHSTFPFESWNHIMGKKMSSPRGAIDQMVMRYLLHFLIASIPSSDQISDNVKEVIDLQIIGSKMKNIVVVDNAYFFGEVIERDATQMELAMLEENGLRNYHNVIEYTQVKLKGMECRSVRYRHDMQSYNCFIYTRDDYFASVDSIVIVSDGYNQVGGVFLTLYEVGDAILGVDHLVPIVNADERAFEIISNIKNLAIKGRIRDTSFITPMHNQCEID</sequence>
<keyword evidence="3" id="KW-1185">Reference proteome</keyword>
<gene>
    <name evidence="2" type="ORF">KUF71_017097</name>
</gene>
<protein>
    <submittedName>
        <fullName evidence="2">RNA polymerase-associated protein CTR9-like protein</fullName>
    </submittedName>
</protein>
<evidence type="ECO:0000313" key="3">
    <source>
        <dbReference type="Proteomes" id="UP001219518"/>
    </source>
</evidence>
<evidence type="ECO:0000313" key="2">
    <source>
        <dbReference type="EMBL" id="KAK3928873.1"/>
    </source>
</evidence>
<evidence type="ECO:0000256" key="1">
    <source>
        <dbReference type="SAM" id="MobiDB-lite"/>
    </source>
</evidence>
<proteinExistence type="predicted"/>
<dbReference type="PANTHER" id="PTHR46579">
    <property type="entry name" value="F5/8 TYPE C DOMAIN-CONTAINING PROTEIN-RELATED"/>
    <property type="match status" value="1"/>
</dbReference>
<feature type="compositionally biased region" description="Polar residues" evidence="1">
    <location>
        <begin position="113"/>
        <end position="126"/>
    </location>
</feature>
<dbReference type="PANTHER" id="PTHR46579:SF1">
    <property type="entry name" value="F5_8 TYPE C DOMAIN-CONTAINING PROTEIN"/>
    <property type="match status" value="1"/>
</dbReference>
<feature type="region of interest" description="Disordered" evidence="1">
    <location>
        <begin position="113"/>
        <end position="177"/>
    </location>
</feature>
<comment type="caution">
    <text evidence="2">The sequence shown here is derived from an EMBL/GenBank/DDBJ whole genome shotgun (WGS) entry which is preliminary data.</text>
</comment>
<reference evidence="2" key="2">
    <citation type="journal article" date="2023" name="BMC Genomics">
        <title>Pest status, molecular evolution, and epigenetic factors derived from the genome assembly of Frankliniella fusca, a thysanopteran phytovirus vector.</title>
        <authorList>
            <person name="Catto M.A."/>
            <person name="Labadie P.E."/>
            <person name="Jacobson A.L."/>
            <person name="Kennedy G.G."/>
            <person name="Srinivasan R."/>
            <person name="Hunt B.G."/>
        </authorList>
    </citation>
    <scope>NUCLEOTIDE SEQUENCE</scope>
    <source>
        <strain evidence="2">PL_HMW_Pooled</strain>
    </source>
</reference>